<dbReference type="RefSeq" id="WP_158319718.1">
    <property type="nucleotide sequence ID" value="NZ_BAMX01000010.1"/>
</dbReference>
<dbReference type="Proteomes" id="UP000270034">
    <property type="component" value="Chromosome"/>
</dbReference>
<name>A0A2Z5ZGJ8_9PROT</name>
<gene>
    <name evidence="1" type="ORF">AcetOrient_orf02045</name>
</gene>
<protein>
    <submittedName>
        <fullName evidence="1">Primosome assembly protein PriA</fullName>
    </submittedName>
</protein>
<organism evidence="1 2">
    <name type="scientific">Acetobacter orientalis</name>
    <dbReference type="NCBI Taxonomy" id="146474"/>
    <lineage>
        <taxon>Bacteria</taxon>
        <taxon>Pseudomonadati</taxon>
        <taxon>Pseudomonadota</taxon>
        <taxon>Alphaproteobacteria</taxon>
        <taxon>Acetobacterales</taxon>
        <taxon>Acetobacteraceae</taxon>
        <taxon>Acetobacter</taxon>
    </lineage>
</organism>
<dbReference type="AlphaFoldDB" id="A0A2Z5ZGJ8"/>
<evidence type="ECO:0000313" key="2">
    <source>
        <dbReference type="Proteomes" id="UP000270034"/>
    </source>
</evidence>
<dbReference type="EMBL" id="AP018515">
    <property type="protein sequence ID" value="BBC79711.1"/>
    <property type="molecule type" value="Genomic_DNA"/>
</dbReference>
<sequence>MTLFRSSEGPKAIHTHLVPVTTGENDMNGTYLSTLPAANRQTAHCVAGCA</sequence>
<accession>A0A2Z5ZGJ8</accession>
<reference evidence="1 2" key="1">
    <citation type="submission" date="2018-02" db="EMBL/GenBank/DDBJ databases">
        <title>Acetobacter orientalis genome.</title>
        <authorList>
            <person name="Nakashima N."/>
            <person name="Tamura T."/>
        </authorList>
    </citation>
    <scope>NUCLEOTIDE SEQUENCE [LARGE SCALE GENOMIC DNA]</scope>
    <source>
        <strain evidence="1 2">FAN1</strain>
    </source>
</reference>
<dbReference type="KEGG" id="aot:AcetOri_orf02045"/>
<proteinExistence type="predicted"/>
<dbReference type="GeneID" id="76203788"/>
<evidence type="ECO:0000313" key="1">
    <source>
        <dbReference type="EMBL" id="BBC79711.1"/>
    </source>
</evidence>